<evidence type="ECO:0000256" key="1">
    <source>
        <dbReference type="ARBA" id="ARBA00004651"/>
    </source>
</evidence>
<dbReference type="STRING" id="237018.SAMN04489723_102340"/>
<feature type="transmembrane region" description="Helical" evidence="8">
    <location>
        <begin position="127"/>
        <end position="145"/>
    </location>
</feature>
<feature type="transmembrane region" description="Helical" evidence="8">
    <location>
        <begin position="336"/>
        <end position="356"/>
    </location>
</feature>
<dbReference type="GO" id="GO:0005886">
    <property type="term" value="C:plasma membrane"/>
    <property type="evidence" value="ECO:0007669"/>
    <property type="project" value="UniProtKB-SubCell"/>
</dbReference>
<evidence type="ECO:0000256" key="3">
    <source>
        <dbReference type="ARBA" id="ARBA00022676"/>
    </source>
</evidence>
<keyword evidence="3 10" id="KW-0328">Glycosyltransferase</keyword>
<keyword evidence="11" id="KW-1185">Reference proteome</keyword>
<dbReference type="InterPro" id="IPR038731">
    <property type="entry name" value="RgtA/B/C-like"/>
</dbReference>
<evidence type="ECO:0000256" key="5">
    <source>
        <dbReference type="ARBA" id="ARBA00022692"/>
    </source>
</evidence>
<accession>A0A1I0WUZ7</accession>
<evidence type="ECO:0000256" key="2">
    <source>
        <dbReference type="ARBA" id="ARBA00022475"/>
    </source>
</evidence>
<name>A0A1I0WUZ7_9BACT</name>
<dbReference type="InterPro" id="IPR050297">
    <property type="entry name" value="LipidA_mod_glycosyltrf_83"/>
</dbReference>
<dbReference type="AlphaFoldDB" id="A0A1I0WUZ7"/>
<dbReference type="GO" id="GO:0009103">
    <property type="term" value="P:lipopolysaccharide biosynthetic process"/>
    <property type="evidence" value="ECO:0007669"/>
    <property type="project" value="UniProtKB-ARBA"/>
</dbReference>
<feature type="domain" description="Glycosyltransferase RgtA/B/C/D-like" evidence="9">
    <location>
        <begin position="53"/>
        <end position="211"/>
    </location>
</feature>
<keyword evidence="6 8" id="KW-1133">Transmembrane helix</keyword>
<dbReference type="RefSeq" id="WP_092894880.1">
    <property type="nucleotide sequence ID" value="NZ_FOKK01000002.1"/>
</dbReference>
<evidence type="ECO:0000313" key="10">
    <source>
        <dbReference type="EMBL" id="SFA92602.1"/>
    </source>
</evidence>
<evidence type="ECO:0000313" key="11">
    <source>
        <dbReference type="Proteomes" id="UP000198790"/>
    </source>
</evidence>
<keyword evidence="7 8" id="KW-0472">Membrane</keyword>
<feature type="transmembrane region" description="Helical" evidence="8">
    <location>
        <begin position="250"/>
        <end position="270"/>
    </location>
</feature>
<dbReference type="OrthoDB" id="9813729at2"/>
<feature type="transmembrane region" description="Helical" evidence="8">
    <location>
        <begin position="151"/>
        <end position="182"/>
    </location>
</feature>
<evidence type="ECO:0000256" key="8">
    <source>
        <dbReference type="SAM" id="Phobius"/>
    </source>
</evidence>
<dbReference type="EMBL" id="FOKK01000002">
    <property type="protein sequence ID" value="SFA92602.1"/>
    <property type="molecule type" value="Genomic_DNA"/>
</dbReference>
<evidence type="ECO:0000259" key="9">
    <source>
        <dbReference type="Pfam" id="PF13231"/>
    </source>
</evidence>
<keyword evidence="2" id="KW-1003">Cell membrane</keyword>
<gene>
    <name evidence="10" type="ORF">SAMN04489723_102340</name>
</gene>
<dbReference type="Pfam" id="PF13231">
    <property type="entry name" value="PMT_2"/>
    <property type="match status" value="1"/>
</dbReference>
<keyword evidence="5 8" id="KW-0812">Transmembrane</keyword>
<feature type="transmembrane region" description="Helical" evidence="8">
    <location>
        <begin position="282"/>
        <end position="301"/>
    </location>
</feature>
<evidence type="ECO:0000256" key="6">
    <source>
        <dbReference type="ARBA" id="ARBA00022989"/>
    </source>
</evidence>
<feature type="transmembrane region" description="Helical" evidence="8">
    <location>
        <begin position="194"/>
        <end position="213"/>
    </location>
</feature>
<evidence type="ECO:0000256" key="7">
    <source>
        <dbReference type="ARBA" id="ARBA00023136"/>
    </source>
</evidence>
<dbReference type="PANTHER" id="PTHR33908:SF11">
    <property type="entry name" value="MEMBRANE PROTEIN"/>
    <property type="match status" value="1"/>
</dbReference>
<reference evidence="10 11" key="1">
    <citation type="submission" date="2016-10" db="EMBL/GenBank/DDBJ databases">
        <authorList>
            <person name="de Groot N.N."/>
        </authorList>
    </citation>
    <scope>NUCLEOTIDE SEQUENCE [LARGE SCALE GENOMIC DNA]</scope>
    <source>
        <strain evidence="10 11">DSM 23399</strain>
    </source>
</reference>
<feature type="transmembrane region" description="Helical" evidence="8">
    <location>
        <begin position="307"/>
        <end position="324"/>
    </location>
</feature>
<comment type="subcellular location">
    <subcellularLocation>
        <location evidence="1">Cell membrane</location>
        <topology evidence="1">Multi-pass membrane protein</topology>
    </subcellularLocation>
</comment>
<feature type="transmembrane region" description="Helical" evidence="8">
    <location>
        <begin position="7"/>
        <end position="27"/>
    </location>
</feature>
<sequence>MQKSPNYTLYFWLITLGLVVSKVLFTFRPEISLFTEEAQYWLWSQNMAWHYYSKPPLVAVLNYISTDILGNTEIGVRINAIIFGVGISWVTFIFGTYLFSKKVGFWSAMLLQAMPLWWLASTFHMTDTSLTFFWILSIYLAYRGIREQRMSWWVLAGLATAFGLMAKMVMILIFPFLLFFLLYTKQWAIQKKYLLSYILVSALGFLPMLIWNWQNGFDTFKHLAALSGAGGGESTSFDVGKAAKQFFEYLGGQLAMISIFLLPLFGGFLIKIKKYNDSKIIYLLLPAVMSWAGFAFLSLLTSIEVNWPVFAYSSLAIAIAAWICEQKGVWIKLRNWGVGLSIFVPLLFLLPDFTFLKSIAPIKKAEKSAFRRMSGYQPLADRVAFLQDSLGVKDAYVFSETYHMASELAFYLPGNPQTYMVNMGSRKNQFDLWPGLEQFVGKEQQGIFVSWNYEKPGEFATFQNLRYEEHFQVLFRGEKLREATIQIWDNMERYDPYISDTY</sequence>
<protein>
    <submittedName>
        <fullName evidence="10">Dolichyl-phosphate-mannose-protein mannosyltransferase</fullName>
    </submittedName>
</protein>
<dbReference type="GO" id="GO:0016763">
    <property type="term" value="F:pentosyltransferase activity"/>
    <property type="evidence" value="ECO:0007669"/>
    <property type="project" value="TreeGrafter"/>
</dbReference>
<feature type="transmembrane region" description="Helical" evidence="8">
    <location>
        <begin position="76"/>
        <end position="97"/>
    </location>
</feature>
<proteinExistence type="predicted"/>
<keyword evidence="4 10" id="KW-0808">Transferase</keyword>
<dbReference type="PANTHER" id="PTHR33908">
    <property type="entry name" value="MANNOSYLTRANSFERASE YKCB-RELATED"/>
    <property type="match status" value="1"/>
</dbReference>
<organism evidence="10 11">
    <name type="scientific">Algoriphagus aquimarinus</name>
    <dbReference type="NCBI Taxonomy" id="237018"/>
    <lineage>
        <taxon>Bacteria</taxon>
        <taxon>Pseudomonadati</taxon>
        <taxon>Bacteroidota</taxon>
        <taxon>Cytophagia</taxon>
        <taxon>Cytophagales</taxon>
        <taxon>Cyclobacteriaceae</taxon>
        <taxon>Algoriphagus</taxon>
    </lineage>
</organism>
<dbReference type="Proteomes" id="UP000198790">
    <property type="component" value="Unassembled WGS sequence"/>
</dbReference>
<evidence type="ECO:0000256" key="4">
    <source>
        <dbReference type="ARBA" id="ARBA00022679"/>
    </source>
</evidence>